<dbReference type="AlphaFoldDB" id="E7N1L9"/>
<dbReference type="RefSeq" id="WP_009349549.1">
    <property type="nucleotide sequence ID" value="NZ_GL638136.1"/>
</dbReference>
<feature type="transmembrane region" description="Helical" evidence="6">
    <location>
        <begin position="206"/>
        <end position="225"/>
    </location>
</feature>
<dbReference type="Pfam" id="PF01925">
    <property type="entry name" value="TauE"/>
    <property type="match status" value="1"/>
</dbReference>
<comment type="similarity">
    <text evidence="2 6">Belongs to the 4-toluene sulfonate uptake permease (TSUP) (TC 2.A.102) family.</text>
</comment>
<feature type="transmembrane region" description="Helical" evidence="6">
    <location>
        <begin position="174"/>
        <end position="199"/>
    </location>
</feature>
<dbReference type="GO" id="GO:0005886">
    <property type="term" value="C:plasma membrane"/>
    <property type="evidence" value="ECO:0007669"/>
    <property type="project" value="UniProtKB-SubCell"/>
</dbReference>
<comment type="caution">
    <text evidence="7">The sequence shown here is derived from an EMBL/GenBank/DDBJ whole genome shotgun (WGS) entry which is preliminary data.</text>
</comment>
<name>E7N1L9_9FIRM</name>
<organism evidence="7 8">
    <name type="scientific">Selenomonas artemidis F0399</name>
    <dbReference type="NCBI Taxonomy" id="749551"/>
    <lineage>
        <taxon>Bacteria</taxon>
        <taxon>Bacillati</taxon>
        <taxon>Bacillota</taxon>
        <taxon>Negativicutes</taxon>
        <taxon>Selenomonadales</taxon>
        <taxon>Selenomonadaceae</taxon>
        <taxon>Selenomonas</taxon>
    </lineage>
</organism>
<dbReference type="PANTHER" id="PTHR43701:SF2">
    <property type="entry name" value="MEMBRANE TRANSPORTER PROTEIN YJNA-RELATED"/>
    <property type="match status" value="1"/>
</dbReference>
<proteinExistence type="inferred from homology"/>
<keyword evidence="6" id="KW-1003">Cell membrane</keyword>
<feature type="transmembrane region" description="Helical" evidence="6">
    <location>
        <begin position="68"/>
        <end position="90"/>
    </location>
</feature>
<keyword evidence="4 6" id="KW-1133">Transmembrane helix</keyword>
<feature type="transmembrane region" description="Helical" evidence="6">
    <location>
        <begin position="36"/>
        <end position="56"/>
    </location>
</feature>
<reference evidence="7 8" key="1">
    <citation type="submission" date="2010-08" db="EMBL/GenBank/DDBJ databases">
        <authorList>
            <person name="Weinstock G."/>
            <person name="Sodergren E."/>
            <person name="Clifton S."/>
            <person name="Fulton L."/>
            <person name="Fulton B."/>
            <person name="Courtney L."/>
            <person name="Fronick C."/>
            <person name="Harrison M."/>
            <person name="Strong C."/>
            <person name="Farmer C."/>
            <person name="Delahaunty K."/>
            <person name="Markovic C."/>
            <person name="Hall O."/>
            <person name="Minx P."/>
            <person name="Tomlinson C."/>
            <person name="Mitreva M."/>
            <person name="Hou S."/>
            <person name="Chen J."/>
            <person name="Wollam A."/>
            <person name="Pepin K.H."/>
            <person name="Johnson M."/>
            <person name="Bhonagiri V."/>
            <person name="Zhang X."/>
            <person name="Suruliraj S."/>
            <person name="Warren W."/>
            <person name="Chinwalla A."/>
            <person name="Mardis E.R."/>
            <person name="Wilson R.K."/>
        </authorList>
    </citation>
    <scope>NUCLEOTIDE SEQUENCE [LARGE SCALE GENOMIC DNA]</scope>
    <source>
        <strain evidence="7 8">F0399</strain>
    </source>
</reference>
<dbReference type="InterPro" id="IPR051598">
    <property type="entry name" value="TSUP/Inactive_protease-like"/>
</dbReference>
<evidence type="ECO:0000313" key="8">
    <source>
        <dbReference type="Proteomes" id="UP000004633"/>
    </source>
</evidence>
<feature type="transmembrane region" description="Helical" evidence="6">
    <location>
        <begin position="136"/>
        <end position="162"/>
    </location>
</feature>
<evidence type="ECO:0000256" key="4">
    <source>
        <dbReference type="ARBA" id="ARBA00022989"/>
    </source>
</evidence>
<accession>E7N1L9</accession>
<dbReference type="HOGENOM" id="CLU_045498_5_5_9"/>
<evidence type="ECO:0000256" key="1">
    <source>
        <dbReference type="ARBA" id="ARBA00004141"/>
    </source>
</evidence>
<comment type="subcellular location">
    <subcellularLocation>
        <location evidence="6">Cell membrane</location>
        <topology evidence="6">Multi-pass membrane protein</topology>
    </subcellularLocation>
    <subcellularLocation>
        <location evidence="1">Membrane</location>
        <topology evidence="1">Multi-pass membrane protein</topology>
    </subcellularLocation>
</comment>
<evidence type="ECO:0000256" key="3">
    <source>
        <dbReference type="ARBA" id="ARBA00022692"/>
    </source>
</evidence>
<evidence type="ECO:0000256" key="5">
    <source>
        <dbReference type="ARBA" id="ARBA00023136"/>
    </source>
</evidence>
<dbReference type="STRING" id="749551.HMPREF9555_00876"/>
<dbReference type="PANTHER" id="PTHR43701">
    <property type="entry name" value="MEMBRANE TRANSPORTER PROTEIN MJ0441-RELATED"/>
    <property type="match status" value="1"/>
</dbReference>
<dbReference type="InterPro" id="IPR002781">
    <property type="entry name" value="TM_pro_TauE-like"/>
</dbReference>
<sequence length="252" mass="26286">MLFLSMLVLGGIIGFVGAGGGGVVITLLVVGFGVPIHQALAVALGSMAFTTLSGAVSHYREGEVVPCTGFVIGAGGLVGALIGAVISNHIESGNLSLFTGLMLESSAFLLYLRIYQAEWLERHIHVRAELLMGRPLYIYGSLTGLLCGILAGAFGIGSAAYIQIALMVVFGVPLLQAIGTTMMIIVPISISGGIGYLLYGQFEPVIFLQTLVALSVGSYFGAKLTHLAPRAVLRFFIVALPAVGGLIMVLFR</sequence>
<keyword evidence="5 6" id="KW-0472">Membrane</keyword>
<dbReference type="Proteomes" id="UP000004633">
    <property type="component" value="Unassembled WGS sequence"/>
</dbReference>
<feature type="transmembrane region" description="Helical" evidence="6">
    <location>
        <begin position="231"/>
        <end position="251"/>
    </location>
</feature>
<protein>
    <recommendedName>
        <fullName evidence="6">Probable membrane transporter protein</fullName>
    </recommendedName>
</protein>
<keyword evidence="8" id="KW-1185">Reference proteome</keyword>
<evidence type="ECO:0000256" key="2">
    <source>
        <dbReference type="ARBA" id="ARBA00009142"/>
    </source>
</evidence>
<feature type="transmembrane region" description="Helical" evidence="6">
    <location>
        <begin position="7"/>
        <end position="30"/>
    </location>
</feature>
<evidence type="ECO:0000313" key="7">
    <source>
        <dbReference type="EMBL" id="EFW29990.1"/>
    </source>
</evidence>
<gene>
    <name evidence="7" type="ORF">HMPREF9555_00876</name>
</gene>
<evidence type="ECO:0000256" key="6">
    <source>
        <dbReference type="RuleBase" id="RU363041"/>
    </source>
</evidence>
<feature type="transmembrane region" description="Helical" evidence="6">
    <location>
        <begin position="96"/>
        <end position="115"/>
    </location>
</feature>
<keyword evidence="3 6" id="KW-0812">Transmembrane</keyword>
<dbReference type="EMBL" id="AECV01000014">
    <property type="protein sequence ID" value="EFW29990.1"/>
    <property type="molecule type" value="Genomic_DNA"/>
</dbReference>